<evidence type="ECO:0000313" key="8">
    <source>
        <dbReference type="Proteomes" id="UP000478183"/>
    </source>
</evidence>
<keyword evidence="7" id="KW-0808">Transferase</keyword>
<evidence type="ECO:0000256" key="5">
    <source>
        <dbReference type="SAM" id="SignalP"/>
    </source>
</evidence>
<dbReference type="CDD" id="cd16025">
    <property type="entry name" value="PAS_like"/>
    <property type="match status" value="1"/>
</dbReference>
<dbReference type="GO" id="GO:0046872">
    <property type="term" value="F:metal ion binding"/>
    <property type="evidence" value="ECO:0007669"/>
    <property type="project" value="UniProtKB-KW"/>
</dbReference>
<dbReference type="Pfam" id="PF00884">
    <property type="entry name" value="Sulfatase"/>
    <property type="match status" value="1"/>
</dbReference>
<comment type="similarity">
    <text evidence="1">Belongs to the sulfatase family.</text>
</comment>
<dbReference type="PANTHER" id="PTHR42693">
    <property type="entry name" value="ARYLSULFATASE FAMILY MEMBER"/>
    <property type="match status" value="1"/>
</dbReference>
<name>A0A6L6JFF3_9RHOB</name>
<dbReference type="GO" id="GO:0016787">
    <property type="term" value="F:hydrolase activity"/>
    <property type="evidence" value="ECO:0007669"/>
    <property type="project" value="UniProtKB-KW"/>
</dbReference>
<comment type="caution">
    <text evidence="7">The sequence shown here is derived from an EMBL/GenBank/DDBJ whole genome shotgun (WGS) entry which is preliminary data.</text>
</comment>
<keyword evidence="5" id="KW-0732">Signal</keyword>
<feature type="domain" description="Sulfatase N-terminal" evidence="6">
    <location>
        <begin position="76"/>
        <end position="488"/>
    </location>
</feature>
<evidence type="ECO:0000256" key="4">
    <source>
        <dbReference type="ARBA" id="ARBA00022837"/>
    </source>
</evidence>
<evidence type="ECO:0000256" key="2">
    <source>
        <dbReference type="ARBA" id="ARBA00022723"/>
    </source>
</evidence>
<feature type="signal peptide" evidence="5">
    <location>
        <begin position="1"/>
        <end position="31"/>
    </location>
</feature>
<dbReference type="PROSITE" id="PS00523">
    <property type="entry name" value="SULFATASE_1"/>
    <property type="match status" value="1"/>
</dbReference>
<reference evidence="7 8" key="1">
    <citation type="submission" date="2019-11" db="EMBL/GenBank/DDBJ databases">
        <authorList>
            <person name="Dong K."/>
        </authorList>
    </citation>
    <scope>NUCLEOTIDE SEQUENCE [LARGE SCALE GENOMIC DNA]</scope>
    <source>
        <strain evidence="7 8">NBRC 111993</strain>
    </source>
</reference>
<keyword evidence="3 7" id="KW-0378">Hydrolase</keyword>
<dbReference type="SUPFAM" id="SSF53649">
    <property type="entry name" value="Alkaline phosphatase-like"/>
    <property type="match status" value="1"/>
</dbReference>
<dbReference type="InterPro" id="IPR050738">
    <property type="entry name" value="Sulfatase"/>
</dbReference>
<gene>
    <name evidence="7" type="ORF">GL286_21700</name>
</gene>
<dbReference type="Proteomes" id="UP000478183">
    <property type="component" value="Unassembled WGS sequence"/>
</dbReference>
<keyword evidence="2" id="KW-0479">Metal-binding</keyword>
<organism evidence="7 8">
    <name type="scientific">Paracoccus aestuariivivens</name>
    <dbReference type="NCBI Taxonomy" id="1820333"/>
    <lineage>
        <taxon>Bacteria</taxon>
        <taxon>Pseudomonadati</taxon>
        <taxon>Pseudomonadota</taxon>
        <taxon>Alphaproteobacteria</taxon>
        <taxon>Rhodobacterales</taxon>
        <taxon>Paracoccaceae</taxon>
        <taxon>Paracoccus</taxon>
    </lineage>
</organism>
<protein>
    <submittedName>
        <fullName evidence="7">Sulfatase-like hydrolase/transferase</fullName>
    </submittedName>
</protein>
<dbReference type="Gene3D" id="3.30.1120.10">
    <property type="match status" value="1"/>
</dbReference>
<sequence length="793" mass="86193">MNLMRGVTGSVASAGLATVALTFAFTGSVLAQSASTGTPSVLPRSDFQFSGTVGRTILDSDPPQFPQPVQAPQGAPNVVLILLDDAGYGQFATFGGGIASPTMDALAAEGLRFTRFHTTALCSPTRAALMTGRNHHSVAAGVIAETATGYEGYTAILPRNAGTVAEVLRQNGYMTAWIGKNHNTPTWEASAAGPFDRWANGLGFDYFYGFNAGDMSHFNPILYENRNLVPTSDDPDYYLTTDLADHAVDWVRKVKTIAPDRPFFLYVAPGATHSPHQVPEQWIEPYRGKFDAGWDAYREQAFARQKELGVVPAEAELTARSDGLPAWDTLNADQKRLYARMMEVFAGYGANVDHEMGRVVEAVKALPGADNTIFIYIAGDNGSSAEGGIEGSVNENLFFNGFPESWQENLKVIDELGGPKHYNHFPSAWAHAMNTPFQWTKQVASHFGGTRNPMIVSWPARITEGGGVRSQFLHTIDIVPTLYDLIGITPPAELNGVPQKPIEGISFAPVLDDAGAEERHKVQYFEMAGARGIYEVGWVASAMAFAPWNPIHTGYDVDKQEWELYNIDEDFTQAHDLAAENPEKLRQMQDLWWAEAARHNVLPLDWRAVERLNSEEMGRPSLAGDATSFTYYPGQVALPNDAAPRILNRSWTLTADIDVPESGAQGMIATHGGLVGGYGLYLRDGRPTFVYNYLALERHTITAPDQLPAGKAELQVDFAYHGAAGEFGKSATVTLKVNGSDVAKGELPKTIPIQISLGEGFDVGEDVGSAVDFTYTPPFAFTGAIEQVKIDLK</sequence>
<dbReference type="OrthoDB" id="9803751at2"/>
<dbReference type="EMBL" id="WMIE01000042">
    <property type="protein sequence ID" value="MTH80306.1"/>
    <property type="molecule type" value="Genomic_DNA"/>
</dbReference>
<dbReference type="InterPro" id="IPR000917">
    <property type="entry name" value="Sulfatase_N"/>
</dbReference>
<dbReference type="PANTHER" id="PTHR42693:SF43">
    <property type="entry name" value="BLL2667 PROTEIN"/>
    <property type="match status" value="1"/>
</dbReference>
<feature type="chain" id="PRO_5026669886" evidence="5">
    <location>
        <begin position="32"/>
        <end position="793"/>
    </location>
</feature>
<accession>A0A6L6JFF3</accession>
<keyword evidence="4" id="KW-0106">Calcium</keyword>
<keyword evidence="8" id="KW-1185">Reference proteome</keyword>
<evidence type="ECO:0000313" key="7">
    <source>
        <dbReference type="EMBL" id="MTH80306.1"/>
    </source>
</evidence>
<evidence type="ECO:0000256" key="1">
    <source>
        <dbReference type="ARBA" id="ARBA00008779"/>
    </source>
</evidence>
<proteinExistence type="inferred from homology"/>
<dbReference type="AlphaFoldDB" id="A0A6L6JFF3"/>
<dbReference type="GO" id="GO:0016740">
    <property type="term" value="F:transferase activity"/>
    <property type="evidence" value="ECO:0007669"/>
    <property type="project" value="UniProtKB-KW"/>
</dbReference>
<evidence type="ECO:0000259" key="6">
    <source>
        <dbReference type="Pfam" id="PF00884"/>
    </source>
</evidence>
<dbReference type="InterPro" id="IPR024607">
    <property type="entry name" value="Sulfatase_CS"/>
</dbReference>
<evidence type="ECO:0000256" key="3">
    <source>
        <dbReference type="ARBA" id="ARBA00022801"/>
    </source>
</evidence>
<dbReference type="InterPro" id="IPR017850">
    <property type="entry name" value="Alkaline_phosphatase_core_sf"/>
</dbReference>
<dbReference type="Gene3D" id="3.40.720.10">
    <property type="entry name" value="Alkaline Phosphatase, subunit A"/>
    <property type="match status" value="1"/>
</dbReference>